<dbReference type="PANTHER" id="PTHR47636">
    <property type="entry name" value="TRANSCRIPTIONAL REGULATORY PROTEIN RCO1"/>
    <property type="match status" value="1"/>
</dbReference>
<dbReference type="EMBL" id="ML996691">
    <property type="protein sequence ID" value="KAF2402349.1"/>
    <property type="molecule type" value="Genomic_DNA"/>
</dbReference>
<name>A0A6G1I2Q1_9PEZI</name>
<feature type="compositionally biased region" description="Acidic residues" evidence="5">
    <location>
        <begin position="1039"/>
        <end position="1048"/>
    </location>
</feature>
<feature type="compositionally biased region" description="Basic residues" evidence="5">
    <location>
        <begin position="419"/>
        <end position="432"/>
    </location>
</feature>
<feature type="region of interest" description="Disordered" evidence="5">
    <location>
        <begin position="80"/>
        <end position="199"/>
    </location>
</feature>
<feature type="region of interest" description="Disordered" evidence="5">
    <location>
        <begin position="471"/>
        <end position="546"/>
    </location>
</feature>
<dbReference type="InterPro" id="IPR001965">
    <property type="entry name" value="Znf_PHD"/>
</dbReference>
<evidence type="ECO:0000313" key="7">
    <source>
        <dbReference type="EMBL" id="KAF2402349.1"/>
    </source>
</evidence>
<evidence type="ECO:0000256" key="4">
    <source>
        <dbReference type="PROSITE-ProRule" id="PRU00146"/>
    </source>
</evidence>
<dbReference type="GO" id="GO:0006357">
    <property type="term" value="P:regulation of transcription by RNA polymerase II"/>
    <property type="evidence" value="ECO:0007669"/>
    <property type="project" value="TreeGrafter"/>
</dbReference>
<dbReference type="InterPro" id="IPR052819">
    <property type="entry name" value="Chromatin_regulatory_protein"/>
</dbReference>
<dbReference type="InterPro" id="IPR019786">
    <property type="entry name" value="Zinc_finger_PHD-type_CS"/>
</dbReference>
<dbReference type="SMART" id="SM00249">
    <property type="entry name" value="PHD"/>
    <property type="match status" value="2"/>
</dbReference>
<feature type="compositionally biased region" description="Low complexity" evidence="5">
    <location>
        <begin position="189"/>
        <end position="199"/>
    </location>
</feature>
<feature type="compositionally biased region" description="Polar residues" evidence="5">
    <location>
        <begin position="281"/>
        <end position="291"/>
    </location>
</feature>
<dbReference type="SUPFAM" id="SSF57903">
    <property type="entry name" value="FYVE/PHD zinc finger"/>
    <property type="match status" value="2"/>
</dbReference>
<keyword evidence="8" id="KW-1185">Reference proteome</keyword>
<dbReference type="InterPro" id="IPR013083">
    <property type="entry name" value="Znf_RING/FYVE/PHD"/>
</dbReference>
<feature type="compositionally biased region" description="Polar residues" evidence="5">
    <location>
        <begin position="312"/>
        <end position="328"/>
    </location>
</feature>
<dbReference type="OrthoDB" id="5876363at2759"/>
<keyword evidence="2 4" id="KW-0863">Zinc-finger</keyword>
<feature type="compositionally biased region" description="Polar residues" evidence="5">
    <location>
        <begin position="401"/>
        <end position="410"/>
    </location>
</feature>
<sequence length="1054" mass="115662">MPAVRQTRKSYAANASPAPGNGDPPPRREHRQTNLDAWIEPQPRTPVPSFEDNGLERGGVLATMAPLGAPPPQKLKIKMSSAARGKKNGVPHVAAPSGDDTDMTPPVEADTSTGQSPKITEPEVEMGREPLPMIRGRLDDDDDEEYTPNGHGSATKPSKYPTRNGVTMSSTHSRRTSSVRGTPAQNKTVSVSVRPSSRRGGLEEIINAAVERSHREGQPNLGQAVQRLYIESQTDPKIYDLLNAILLQTATEELTTEFQRHIRRVKKEIKAEETAAKRASGKSSPAQHNAYTNTRNSGSGSGHTSTGKPPLYNSSKPASSPNHYSSAHRQSRDRVEYSHSKTASTRAQQRNKSVDEDESIAVRPDTSSRDNASKPRQTELPPDDDSSSSLSDVDYDIINGGTPTRSSGRNAISGEDKRSHSKKSKSKAKLPVRRTATDAELSDREDDAKRVRQSLDQTKFNHASLVVKESFVRSPPRSTPRDNELLRSMKSTRSAASADVVASAPAMRPGTPTGDGRPRRRAAGPRTKTSPVKPARQTELNSSSRNTPAAIWGLDEDQHRDECHACGTGGQLVCCGTCPKVYHPECFDPPVTEAQIDDPYWTFYCFDCQFERRYVKTETNTTGIFGPLLARVSDHAPRIFALPKEIKETYQSVNEDADGNYLDTSEPLITVKDRNPAHPDIVDASKVLKEASVMCVNCAGTAMGGRDIIQCDDCKSFWHTDCLDPPMAGRPQIIETHEAGKRGVVLKRQFFRCPRHVSKDMRLYMNSSVKLDPHTKRGHKIRKYRNPKEVHPALQRGVKHNGHVRVEVESDDEGDTESFEPERDADNTIYVVKERAIVADFMGKLQRRQLGHPFERVQSYEEALGLLPQNIAEKVQTLVARKADEEARLNTEAYIQKFRTCYVHKEQEAMSKLATLPKDSLDGALALTEFAKQKDPSVLPSLDAANIEILLKAAASCDPKPLLELPPEDFMALQKLFNLASLMQVKLRAGTADSSSVSSNADASNIDVAGSTSTKDPGAADKVGDGANVTLDAKPTEAQLEENDDNPDAMDPSV</sequence>
<dbReference type="InterPro" id="IPR011011">
    <property type="entry name" value="Znf_FYVE_PHD"/>
</dbReference>
<dbReference type="GO" id="GO:0032221">
    <property type="term" value="C:Rpd3S complex"/>
    <property type="evidence" value="ECO:0007669"/>
    <property type="project" value="TreeGrafter"/>
</dbReference>
<dbReference type="PROSITE" id="PS50016">
    <property type="entry name" value="ZF_PHD_2"/>
    <property type="match status" value="1"/>
</dbReference>
<evidence type="ECO:0000256" key="2">
    <source>
        <dbReference type="ARBA" id="ARBA00022771"/>
    </source>
</evidence>
<keyword evidence="1" id="KW-0479">Metal-binding</keyword>
<feature type="domain" description="PHD-type" evidence="6">
    <location>
        <begin position="560"/>
        <end position="611"/>
    </location>
</feature>
<evidence type="ECO:0000313" key="8">
    <source>
        <dbReference type="Proteomes" id="UP000799640"/>
    </source>
</evidence>
<evidence type="ECO:0000259" key="6">
    <source>
        <dbReference type="PROSITE" id="PS50016"/>
    </source>
</evidence>
<feature type="region of interest" description="Disordered" evidence="5">
    <location>
        <begin position="273"/>
        <end position="448"/>
    </location>
</feature>
<dbReference type="Gene3D" id="3.30.40.10">
    <property type="entry name" value="Zinc/RING finger domain, C3HC4 (zinc finger)"/>
    <property type="match status" value="2"/>
</dbReference>
<evidence type="ECO:0000256" key="3">
    <source>
        <dbReference type="ARBA" id="ARBA00022833"/>
    </source>
</evidence>
<dbReference type="PANTHER" id="PTHR47636:SF1">
    <property type="entry name" value="TRANSCRIPTIONAL REGULATORY PROTEIN RCO1"/>
    <property type="match status" value="1"/>
</dbReference>
<evidence type="ECO:0000256" key="1">
    <source>
        <dbReference type="ARBA" id="ARBA00022723"/>
    </source>
</evidence>
<evidence type="ECO:0000256" key="5">
    <source>
        <dbReference type="SAM" id="MobiDB-lite"/>
    </source>
</evidence>
<keyword evidence="3" id="KW-0862">Zinc</keyword>
<reference evidence="7" key="1">
    <citation type="journal article" date="2020" name="Stud. Mycol.">
        <title>101 Dothideomycetes genomes: a test case for predicting lifestyles and emergence of pathogens.</title>
        <authorList>
            <person name="Haridas S."/>
            <person name="Albert R."/>
            <person name="Binder M."/>
            <person name="Bloem J."/>
            <person name="Labutti K."/>
            <person name="Salamov A."/>
            <person name="Andreopoulos B."/>
            <person name="Baker S."/>
            <person name="Barry K."/>
            <person name="Bills G."/>
            <person name="Bluhm B."/>
            <person name="Cannon C."/>
            <person name="Castanera R."/>
            <person name="Culley D."/>
            <person name="Daum C."/>
            <person name="Ezra D."/>
            <person name="Gonzalez J."/>
            <person name="Henrissat B."/>
            <person name="Kuo A."/>
            <person name="Liang C."/>
            <person name="Lipzen A."/>
            <person name="Lutzoni F."/>
            <person name="Magnuson J."/>
            <person name="Mondo S."/>
            <person name="Nolan M."/>
            <person name="Ohm R."/>
            <person name="Pangilinan J."/>
            <person name="Park H.-J."/>
            <person name="Ramirez L."/>
            <person name="Alfaro M."/>
            <person name="Sun H."/>
            <person name="Tritt A."/>
            <person name="Yoshinaga Y."/>
            <person name="Zwiers L.-H."/>
            <person name="Turgeon B."/>
            <person name="Goodwin S."/>
            <person name="Spatafora J."/>
            <person name="Crous P."/>
            <person name="Grigoriev I."/>
        </authorList>
    </citation>
    <scope>NUCLEOTIDE SEQUENCE</scope>
    <source>
        <strain evidence="7">CBS 262.69</strain>
    </source>
</reference>
<feature type="compositionally biased region" description="Low complexity" evidence="5">
    <location>
        <begin position="494"/>
        <end position="515"/>
    </location>
</feature>
<dbReference type="Pfam" id="PF00628">
    <property type="entry name" value="PHD"/>
    <property type="match status" value="2"/>
</dbReference>
<accession>A0A6G1I2Q1</accession>
<dbReference type="GO" id="GO:0008270">
    <property type="term" value="F:zinc ion binding"/>
    <property type="evidence" value="ECO:0007669"/>
    <property type="project" value="UniProtKB-KW"/>
</dbReference>
<dbReference type="InterPro" id="IPR019787">
    <property type="entry name" value="Znf_PHD-finger"/>
</dbReference>
<dbReference type="AlphaFoldDB" id="A0A6G1I2Q1"/>
<feature type="compositionally biased region" description="Low complexity" evidence="5">
    <location>
        <begin position="292"/>
        <end position="307"/>
    </location>
</feature>
<gene>
    <name evidence="7" type="ORF">EJ06DRAFT_528461</name>
</gene>
<organism evidence="7 8">
    <name type="scientific">Trichodelitschia bisporula</name>
    <dbReference type="NCBI Taxonomy" id="703511"/>
    <lineage>
        <taxon>Eukaryota</taxon>
        <taxon>Fungi</taxon>
        <taxon>Dikarya</taxon>
        <taxon>Ascomycota</taxon>
        <taxon>Pezizomycotina</taxon>
        <taxon>Dothideomycetes</taxon>
        <taxon>Dothideomycetes incertae sedis</taxon>
        <taxon>Phaeotrichales</taxon>
        <taxon>Phaeotrichaceae</taxon>
        <taxon>Trichodelitschia</taxon>
    </lineage>
</organism>
<dbReference type="PROSITE" id="PS01359">
    <property type="entry name" value="ZF_PHD_1"/>
    <property type="match status" value="1"/>
</dbReference>
<dbReference type="Proteomes" id="UP000799640">
    <property type="component" value="Unassembled WGS sequence"/>
</dbReference>
<feature type="compositionally biased region" description="Basic and acidic residues" evidence="5">
    <location>
        <begin position="366"/>
        <end position="377"/>
    </location>
</feature>
<protein>
    <recommendedName>
        <fullName evidence="6">PHD-type domain-containing protein</fullName>
    </recommendedName>
</protein>
<feature type="compositionally biased region" description="Polar residues" evidence="5">
    <location>
        <begin position="340"/>
        <end position="351"/>
    </location>
</feature>
<feature type="compositionally biased region" description="Basic and acidic residues" evidence="5">
    <location>
        <begin position="330"/>
        <end position="339"/>
    </location>
</feature>
<proteinExistence type="predicted"/>
<feature type="region of interest" description="Disordered" evidence="5">
    <location>
        <begin position="1"/>
        <end position="55"/>
    </location>
</feature>
<feature type="region of interest" description="Disordered" evidence="5">
    <location>
        <begin position="991"/>
        <end position="1054"/>
    </location>
</feature>
<feature type="compositionally biased region" description="Low complexity" evidence="5">
    <location>
        <begin position="992"/>
        <end position="1005"/>
    </location>
</feature>